<reference evidence="2" key="1">
    <citation type="submission" date="2022-11" db="UniProtKB">
        <authorList>
            <consortium name="WormBaseParasite"/>
        </authorList>
    </citation>
    <scope>IDENTIFICATION</scope>
</reference>
<accession>A0AC34RG91</accession>
<dbReference type="Proteomes" id="UP000887576">
    <property type="component" value="Unplaced"/>
</dbReference>
<organism evidence="1 2">
    <name type="scientific">Panagrolaimus sp. JU765</name>
    <dbReference type="NCBI Taxonomy" id="591449"/>
    <lineage>
        <taxon>Eukaryota</taxon>
        <taxon>Metazoa</taxon>
        <taxon>Ecdysozoa</taxon>
        <taxon>Nematoda</taxon>
        <taxon>Chromadorea</taxon>
        <taxon>Rhabditida</taxon>
        <taxon>Tylenchina</taxon>
        <taxon>Panagrolaimomorpha</taxon>
        <taxon>Panagrolaimoidea</taxon>
        <taxon>Panagrolaimidae</taxon>
        <taxon>Panagrolaimus</taxon>
    </lineage>
</organism>
<dbReference type="WBParaSite" id="JU765_v2.g6656.t1">
    <property type="protein sequence ID" value="JU765_v2.g6656.t1"/>
    <property type="gene ID" value="JU765_v2.g6656"/>
</dbReference>
<evidence type="ECO:0000313" key="1">
    <source>
        <dbReference type="Proteomes" id="UP000887576"/>
    </source>
</evidence>
<proteinExistence type="predicted"/>
<name>A0AC34RG91_9BILA</name>
<sequence length="105" mass="11251">MNQPDQKSKDADLVIVLTWCLCGAVIVITAIVGGLIIYCVVFRRKTIQNNEKGPGQQQASGAVEGKANDSDTDSAKLGGYFKPPKIPAVIKPEISEENEFLAECG</sequence>
<evidence type="ECO:0000313" key="2">
    <source>
        <dbReference type="WBParaSite" id="JU765_v2.g6656.t1"/>
    </source>
</evidence>
<protein>
    <submittedName>
        <fullName evidence="2">Uncharacterized protein</fullName>
    </submittedName>
</protein>